<dbReference type="GO" id="GO:0003989">
    <property type="term" value="F:acetyl-CoA carboxylase activity"/>
    <property type="evidence" value="ECO:0007669"/>
    <property type="project" value="InterPro"/>
</dbReference>
<dbReference type="InterPro" id="IPR029045">
    <property type="entry name" value="ClpP/crotonase-like_dom_sf"/>
</dbReference>
<keyword evidence="2" id="KW-0444">Lipid biosynthesis</keyword>
<dbReference type="PANTHER" id="PTHR42995:SF5">
    <property type="entry name" value="ACETYL-COENZYME A CARBOXYLASE CARBOXYL TRANSFERASE SUBUNIT BETA, CHLOROPLASTIC"/>
    <property type="match status" value="1"/>
</dbReference>
<keyword evidence="2" id="KW-0275">Fatty acid biosynthesis</keyword>
<dbReference type="KEGG" id="xcl:G4Z02_06585"/>
<dbReference type="InterPro" id="IPR011762">
    <property type="entry name" value="COA_CT_N"/>
</dbReference>
<comment type="similarity">
    <text evidence="2">Belongs to the AccD/PCCB family.</text>
</comment>
<evidence type="ECO:0000313" key="5">
    <source>
        <dbReference type="Proteomes" id="UP000514720"/>
    </source>
</evidence>
<keyword evidence="2" id="KW-0862">Zinc</keyword>
<comment type="subcellular location">
    <subcellularLocation>
        <location evidence="2">Cytoplasm</location>
    </subcellularLocation>
</comment>
<proteinExistence type="inferred from homology"/>
<dbReference type="GO" id="GO:0016743">
    <property type="term" value="F:carboxyl- or carbamoyltransferase activity"/>
    <property type="evidence" value="ECO:0007669"/>
    <property type="project" value="UniProtKB-UniRule"/>
</dbReference>
<keyword evidence="4" id="KW-0436">Ligase</keyword>
<dbReference type="NCBIfam" id="TIGR00515">
    <property type="entry name" value="accD"/>
    <property type="match status" value="1"/>
</dbReference>
<feature type="domain" description="CoA carboxyltransferase N-terminal" evidence="3">
    <location>
        <begin position="38"/>
        <end position="292"/>
    </location>
</feature>
<dbReference type="HAMAP" id="MF_01395">
    <property type="entry name" value="AcetylCoA_CT_beta"/>
    <property type="match status" value="1"/>
</dbReference>
<dbReference type="SUPFAM" id="SSF52096">
    <property type="entry name" value="ClpP/crotonase"/>
    <property type="match status" value="1"/>
</dbReference>
<gene>
    <name evidence="2" type="primary">accD</name>
    <name evidence="4" type="ORF">G4Z02_06585</name>
</gene>
<keyword evidence="5" id="KW-1185">Reference proteome</keyword>
<feature type="binding site" evidence="2">
    <location>
        <position position="45"/>
    </location>
    <ligand>
        <name>Zn(2+)</name>
        <dbReference type="ChEBI" id="CHEBI:29105"/>
    </ligand>
</feature>
<organism evidence="4 5">
    <name type="scientific">Candidatus Xianfuyuplasma coldseepsis</name>
    <dbReference type="NCBI Taxonomy" id="2782163"/>
    <lineage>
        <taxon>Bacteria</taxon>
        <taxon>Bacillati</taxon>
        <taxon>Mycoplasmatota</taxon>
        <taxon>Mollicutes</taxon>
        <taxon>Candidatus Izemoplasmatales</taxon>
        <taxon>Candidatus Izemoplasmataceae</taxon>
        <taxon>Candidatus Xianfuyuplasma</taxon>
    </lineage>
</organism>
<dbReference type="InterPro" id="IPR034733">
    <property type="entry name" value="AcCoA_carboxyl_beta"/>
</dbReference>
<keyword evidence="2" id="KW-0276">Fatty acid metabolism</keyword>
<feature type="binding site" evidence="2">
    <location>
        <position position="64"/>
    </location>
    <ligand>
        <name>Zn(2+)</name>
        <dbReference type="ChEBI" id="CHEBI:29105"/>
    </ligand>
</feature>
<comment type="subunit">
    <text evidence="2">Acetyl-CoA carboxylase is a heterohexamer composed of biotin carboxyl carrier protein (AccB), biotin carboxylase (AccC) and two subunits each of ACCase subunit alpha (AccA) and ACCase subunit beta (AccD).</text>
</comment>
<dbReference type="GO" id="GO:0006633">
    <property type="term" value="P:fatty acid biosynthetic process"/>
    <property type="evidence" value="ECO:0007669"/>
    <property type="project" value="UniProtKB-KW"/>
</dbReference>
<comment type="function">
    <text evidence="2">Component of the acetyl coenzyme A carboxylase (ACC) complex. Biotin carboxylase (BC) catalyzes the carboxylation of biotin on its carrier protein (BCCP) and then the CO(2) group is transferred by the transcarboxylase to acetyl-CoA to form malonyl-CoA.</text>
</comment>
<evidence type="ECO:0000259" key="3">
    <source>
        <dbReference type="PROSITE" id="PS50980"/>
    </source>
</evidence>
<sequence length="292" mass="33056">MTMNNLIKAFEKRKQERRSTKPFHHTNYNSTLDVPKGLYEKCSKCKEPVNTKHMAEEQFICSHCGEHFRMRAVDRIKMTVDPGTFIEKGLGYISLNPLFQEGYDEKIKQYQAKTDLDEAYMYGYCKINGQPCVIGVMDSFFLMGSMGSVVGEKVTRSFEYAIYKKLPIIIFTASGGARMQEGIFSLMQMAKTSAAVLKHSDHGYLYISVLTHPTTGGVTASFASLGDITLAEPGALIGFAGPRVIEQTIKQTLPEGFQRSEFLQEKGFVDKVVHRKDMRNTLAQLLKMHRRY</sequence>
<dbReference type="UniPathway" id="UPA00655">
    <property type="reaction ID" value="UER00711"/>
</dbReference>
<accession>A0A7L7KVM0</accession>
<keyword evidence="2" id="KW-0963">Cytoplasm</keyword>
<dbReference type="PANTHER" id="PTHR42995">
    <property type="entry name" value="ACETYL-COENZYME A CARBOXYLASE CARBOXYL TRANSFERASE SUBUNIT BETA, CHLOROPLASTIC"/>
    <property type="match status" value="1"/>
</dbReference>
<dbReference type="Gene3D" id="3.90.226.10">
    <property type="entry name" value="2-enoyl-CoA Hydratase, Chain A, domain 1"/>
    <property type="match status" value="1"/>
</dbReference>
<comment type="catalytic activity">
    <reaction evidence="2">
        <text>N(6)-carboxybiotinyl-L-lysyl-[protein] + acetyl-CoA = N(6)-biotinyl-L-lysyl-[protein] + malonyl-CoA</text>
        <dbReference type="Rhea" id="RHEA:54728"/>
        <dbReference type="Rhea" id="RHEA-COMP:10505"/>
        <dbReference type="Rhea" id="RHEA-COMP:10506"/>
        <dbReference type="ChEBI" id="CHEBI:57288"/>
        <dbReference type="ChEBI" id="CHEBI:57384"/>
        <dbReference type="ChEBI" id="CHEBI:83144"/>
        <dbReference type="ChEBI" id="CHEBI:83145"/>
        <dbReference type="EC" id="2.1.3.15"/>
    </reaction>
</comment>
<feature type="binding site" evidence="2">
    <location>
        <position position="42"/>
    </location>
    <ligand>
        <name>Zn(2+)</name>
        <dbReference type="ChEBI" id="CHEBI:29105"/>
    </ligand>
</feature>
<evidence type="ECO:0000256" key="2">
    <source>
        <dbReference type="HAMAP-Rule" id="MF_01395"/>
    </source>
</evidence>
<dbReference type="PRINTS" id="PR01070">
    <property type="entry name" value="ACCCTRFRASEB"/>
</dbReference>
<feature type="zinc finger region" description="C4-type" evidence="2">
    <location>
        <begin position="42"/>
        <end position="64"/>
    </location>
</feature>
<protein>
    <recommendedName>
        <fullName evidence="2">Acetyl-coenzyme A carboxylase carboxyl transferase subunit beta</fullName>
        <shortName evidence="2">ACCase subunit beta</shortName>
        <shortName evidence="2">Acetyl-CoA carboxylase carboxyltransferase subunit beta</shortName>
        <ecNumber evidence="2">2.1.3.15</ecNumber>
    </recommendedName>
</protein>
<evidence type="ECO:0000256" key="1">
    <source>
        <dbReference type="ARBA" id="ARBA00022679"/>
    </source>
</evidence>
<keyword evidence="1 2" id="KW-0808">Transferase</keyword>
<dbReference type="EC" id="2.1.3.15" evidence="2"/>
<evidence type="ECO:0000313" key="4">
    <source>
        <dbReference type="EMBL" id="QMS86024.1"/>
    </source>
</evidence>
<dbReference type="GO" id="GO:0005524">
    <property type="term" value="F:ATP binding"/>
    <property type="evidence" value="ECO:0007669"/>
    <property type="project" value="UniProtKB-KW"/>
</dbReference>
<keyword evidence="2" id="KW-0479">Metal-binding</keyword>
<dbReference type="AlphaFoldDB" id="A0A7L7KVM0"/>
<keyword evidence="2" id="KW-0863">Zinc-finger</keyword>
<comment type="cofactor">
    <cofactor evidence="2">
        <name>Zn(2+)</name>
        <dbReference type="ChEBI" id="CHEBI:29105"/>
    </cofactor>
    <text evidence="2">Binds 1 zinc ion per subunit.</text>
</comment>
<keyword evidence="2" id="KW-0547">Nucleotide-binding</keyword>
<dbReference type="GO" id="GO:0009317">
    <property type="term" value="C:acetyl-CoA carboxylase complex"/>
    <property type="evidence" value="ECO:0007669"/>
    <property type="project" value="InterPro"/>
</dbReference>
<dbReference type="Proteomes" id="UP000514720">
    <property type="component" value="Chromosome"/>
</dbReference>
<dbReference type="GO" id="GO:2001295">
    <property type="term" value="P:malonyl-CoA biosynthetic process"/>
    <property type="evidence" value="ECO:0007669"/>
    <property type="project" value="UniProtKB-UniRule"/>
</dbReference>
<name>A0A7L7KVM0_9MOLU</name>
<reference evidence="4 5" key="1">
    <citation type="submission" date="2020-02" db="EMBL/GenBank/DDBJ databases">
        <authorList>
            <person name="Zheng R.K."/>
            <person name="Sun C.M."/>
        </authorList>
    </citation>
    <scope>NUCLEOTIDE SEQUENCE [LARGE SCALE GENOMIC DNA]</scope>
    <source>
        <strain evidence="5">zrk13</strain>
    </source>
</reference>
<keyword evidence="2" id="KW-0443">Lipid metabolism</keyword>
<dbReference type="GO" id="GO:0008270">
    <property type="term" value="F:zinc ion binding"/>
    <property type="evidence" value="ECO:0007669"/>
    <property type="project" value="UniProtKB-UniRule"/>
</dbReference>
<dbReference type="InterPro" id="IPR000438">
    <property type="entry name" value="Acetyl_CoA_COase_Trfase_b_su"/>
</dbReference>
<keyword evidence="2" id="KW-0067">ATP-binding</keyword>
<dbReference type="PROSITE" id="PS50980">
    <property type="entry name" value="COA_CT_NTER"/>
    <property type="match status" value="1"/>
</dbReference>
<feature type="binding site" evidence="2">
    <location>
        <position position="61"/>
    </location>
    <ligand>
        <name>Zn(2+)</name>
        <dbReference type="ChEBI" id="CHEBI:29105"/>
    </ligand>
</feature>
<comment type="pathway">
    <text evidence="2">Lipid metabolism; malonyl-CoA biosynthesis; malonyl-CoA from acetyl-CoA: step 1/1.</text>
</comment>
<dbReference type="EMBL" id="CP048914">
    <property type="protein sequence ID" value="QMS86024.1"/>
    <property type="molecule type" value="Genomic_DNA"/>
</dbReference>
<dbReference type="Pfam" id="PF01039">
    <property type="entry name" value="Carboxyl_trans"/>
    <property type="match status" value="1"/>
</dbReference>